<feature type="compositionally biased region" description="Low complexity" evidence="4">
    <location>
        <begin position="429"/>
        <end position="448"/>
    </location>
</feature>
<dbReference type="InterPro" id="IPR003617">
    <property type="entry name" value="TFIIS/CRSP70_N_sub"/>
</dbReference>
<dbReference type="GeneID" id="593051"/>
<feature type="compositionally biased region" description="Basic and acidic residues" evidence="4">
    <location>
        <begin position="580"/>
        <end position="590"/>
    </location>
</feature>
<reference evidence="6" key="2">
    <citation type="submission" date="2021-01" db="UniProtKB">
        <authorList>
            <consortium name="EnsemblMetazoa"/>
        </authorList>
    </citation>
    <scope>IDENTIFICATION</scope>
</reference>
<feature type="region of interest" description="Disordered" evidence="4">
    <location>
        <begin position="84"/>
        <end position="337"/>
    </location>
</feature>
<feature type="compositionally biased region" description="Basic and acidic residues" evidence="4">
    <location>
        <begin position="397"/>
        <end position="428"/>
    </location>
</feature>
<feature type="compositionally biased region" description="Low complexity" evidence="4">
    <location>
        <begin position="357"/>
        <end position="387"/>
    </location>
</feature>
<comment type="subcellular location">
    <subcellularLocation>
        <location evidence="1 3">Nucleus</location>
    </subcellularLocation>
</comment>
<feature type="compositionally biased region" description="Pro residues" evidence="4">
    <location>
        <begin position="141"/>
        <end position="154"/>
    </location>
</feature>
<dbReference type="PROSITE" id="PS51319">
    <property type="entry name" value="TFIIS_N"/>
    <property type="match status" value="1"/>
</dbReference>
<keyword evidence="7" id="KW-1185">Reference proteome</keyword>
<feature type="compositionally biased region" description="Low complexity" evidence="4">
    <location>
        <begin position="523"/>
        <end position="556"/>
    </location>
</feature>
<dbReference type="SUPFAM" id="SSF47676">
    <property type="entry name" value="Conserved domain common to transcription factors TFIIS, elongin A, CRSP70"/>
    <property type="match status" value="1"/>
</dbReference>
<dbReference type="Gene3D" id="6.10.250.3180">
    <property type="match status" value="1"/>
</dbReference>
<dbReference type="GO" id="GO:0070449">
    <property type="term" value="C:elongin complex"/>
    <property type="evidence" value="ECO:0007669"/>
    <property type="project" value="InterPro"/>
</dbReference>
<dbReference type="AlphaFoldDB" id="A0A7M7HK69"/>
<feature type="compositionally biased region" description="Polar residues" evidence="4">
    <location>
        <begin position="481"/>
        <end position="491"/>
    </location>
</feature>
<feature type="compositionally biased region" description="Polar residues" evidence="4">
    <location>
        <begin position="192"/>
        <end position="204"/>
    </location>
</feature>
<dbReference type="PANTHER" id="PTHR15141">
    <property type="entry name" value="TRANSCRIPTION ELONGATION FACTOR B POLYPEPTIDE 3"/>
    <property type="match status" value="1"/>
</dbReference>
<evidence type="ECO:0000256" key="4">
    <source>
        <dbReference type="SAM" id="MobiDB-lite"/>
    </source>
</evidence>
<protein>
    <recommendedName>
        <fullName evidence="5">TFIIS N-terminal domain-containing protein</fullName>
    </recommendedName>
</protein>
<feature type="domain" description="TFIIS N-terminal" evidence="5">
    <location>
        <begin position="9"/>
        <end position="83"/>
    </location>
</feature>
<dbReference type="KEGG" id="spu:593051"/>
<proteinExistence type="predicted"/>
<feature type="compositionally biased region" description="Low complexity" evidence="4">
    <location>
        <begin position="279"/>
        <end position="291"/>
    </location>
</feature>
<dbReference type="SMART" id="SM00509">
    <property type="entry name" value="TFS2N"/>
    <property type="match status" value="1"/>
</dbReference>
<reference evidence="7" key="1">
    <citation type="submission" date="2015-02" db="EMBL/GenBank/DDBJ databases">
        <title>Genome sequencing for Strongylocentrotus purpuratus.</title>
        <authorList>
            <person name="Murali S."/>
            <person name="Liu Y."/>
            <person name="Vee V."/>
            <person name="English A."/>
            <person name="Wang M."/>
            <person name="Skinner E."/>
            <person name="Han Y."/>
            <person name="Muzny D.M."/>
            <person name="Worley K.C."/>
            <person name="Gibbs R.A."/>
        </authorList>
    </citation>
    <scope>NUCLEOTIDE SEQUENCE</scope>
</reference>
<feature type="compositionally biased region" description="Low complexity" evidence="4">
    <location>
        <begin position="93"/>
        <end position="106"/>
    </location>
</feature>
<dbReference type="GO" id="GO:0006368">
    <property type="term" value="P:transcription elongation by RNA polymerase II"/>
    <property type="evidence" value="ECO:0007669"/>
    <property type="project" value="InterPro"/>
</dbReference>
<evidence type="ECO:0000256" key="2">
    <source>
        <dbReference type="ARBA" id="ARBA00023242"/>
    </source>
</evidence>
<dbReference type="InterPro" id="IPR051870">
    <property type="entry name" value="Elongin-A_domain"/>
</dbReference>
<dbReference type="Pfam" id="PF08711">
    <property type="entry name" value="Med26"/>
    <property type="match status" value="1"/>
</dbReference>
<evidence type="ECO:0000256" key="1">
    <source>
        <dbReference type="ARBA" id="ARBA00004123"/>
    </source>
</evidence>
<sequence>MGDHDEIVAAVYHLLKKLTADPVPESHRILRILQRLERLPITVRVLQETGVGKAVNKLRKQGGEITDAVKGLVQSWRDLVREAMEAEQKTPASPERGSSPSSQSGSSDEDEDESSEEDSSSDDSSESDREDEGRRKRYSPEPSPPYASPPPSPPVRDSRPKPPTNRHVSVTGKERVSSKRPHAPSPSRCQDAPQTHLSTTSSSQIKKRRIEERPSSDASESSKVVKKKPPEDDCFSQALFPSPRKVGSSSSSSLPKSPVHIQKDRGGDKTGSPTKLAKPGHSLKPSSSGSEKSNERSLSKSPQKKVNQKNDQERTKSKTSDSRVINGSVREPETSFLDMIDDVDVSKHNNANLKTNKISSQASSKISSVSKSSISSASSSKSSTQKKPGSASLTPSADRESAESSRTAEKSAHREHARTDSKSSKESRPSQSSEKVSSKSKAVSSSVKPTEDSQSKSSAKESLAPKSKRKLSTGERRISEEGTQSFVNTGLSFGDILMAPTLTTKVKKPGKRLNTGATDSTKKSSSSSATSKSSSKPSSKSSSSSSTHAIGSSSSKHISQKNQGSKSASTSGKGNKKVHSKDDGKNRGEQIKSPTSFTPTLEDVHQDITFNLPEISADYKPLRLPELSPKKKVRGQDEEGSYIGSRFARTKLYTGRARQSLSSVPSLYDACMRVLLDNIDALYEVGVPYDIIKPVLEKCTPLQLLHLEDYNPYLIEDTDELWRTHAEKDFRKFKPQEMESFRELYLRKKDEREEKLKNITANIKTSFAKKDPGRLTKMAFVHGPAELLLVLYCILVCSKI</sequence>
<feature type="compositionally biased region" description="Acidic residues" evidence="4">
    <location>
        <begin position="107"/>
        <end position="130"/>
    </location>
</feature>
<accession>A0A7M7HK69</accession>
<evidence type="ECO:0000259" key="5">
    <source>
        <dbReference type="PROSITE" id="PS51319"/>
    </source>
</evidence>
<dbReference type="InterPro" id="IPR010684">
    <property type="entry name" value="RNA_pol_II_trans_fac_SIII_A"/>
</dbReference>
<dbReference type="InterPro" id="IPR017923">
    <property type="entry name" value="TFIIS_N"/>
</dbReference>
<feature type="compositionally biased region" description="Low complexity" evidence="4">
    <location>
        <begin position="241"/>
        <end position="259"/>
    </location>
</feature>
<dbReference type="Pfam" id="PF06881">
    <property type="entry name" value="Elongin_A"/>
    <property type="match status" value="1"/>
</dbReference>
<organism evidence="6 7">
    <name type="scientific">Strongylocentrotus purpuratus</name>
    <name type="common">Purple sea urchin</name>
    <dbReference type="NCBI Taxonomy" id="7668"/>
    <lineage>
        <taxon>Eukaryota</taxon>
        <taxon>Metazoa</taxon>
        <taxon>Echinodermata</taxon>
        <taxon>Eleutherozoa</taxon>
        <taxon>Echinozoa</taxon>
        <taxon>Echinoidea</taxon>
        <taxon>Euechinoidea</taxon>
        <taxon>Echinacea</taxon>
        <taxon>Camarodonta</taxon>
        <taxon>Echinidea</taxon>
        <taxon>Strongylocentrotidae</taxon>
        <taxon>Strongylocentrotus</taxon>
    </lineage>
</organism>
<dbReference type="OrthoDB" id="21513at2759"/>
<name>A0A7M7HK69_STRPU</name>
<feature type="region of interest" description="Disordered" evidence="4">
    <location>
        <begin position="349"/>
        <end position="602"/>
    </location>
</feature>
<dbReference type="RefSeq" id="XP_011684138.1">
    <property type="nucleotide sequence ID" value="XM_011685836.2"/>
</dbReference>
<evidence type="ECO:0000313" key="6">
    <source>
        <dbReference type="EnsemblMetazoa" id="XP_011684138"/>
    </source>
</evidence>
<dbReference type="CDD" id="cd00183">
    <property type="entry name" value="TFIIS_I"/>
    <property type="match status" value="1"/>
</dbReference>
<evidence type="ECO:0000256" key="3">
    <source>
        <dbReference type="PROSITE-ProRule" id="PRU00649"/>
    </source>
</evidence>
<dbReference type="Proteomes" id="UP000007110">
    <property type="component" value="Unassembled WGS sequence"/>
</dbReference>
<feature type="compositionally biased region" description="Basic and acidic residues" evidence="4">
    <location>
        <begin position="308"/>
        <end position="321"/>
    </location>
</feature>
<dbReference type="EnsemblMetazoa" id="XM_011685836">
    <property type="protein sequence ID" value="XP_011684138"/>
    <property type="gene ID" value="LOC593051"/>
</dbReference>
<evidence type="ECO:0000313" key="7">
    <source>
        <dbReference type="Proteomes" id="UP000007110"/>
    </source>
</evidence>
<feature type="compositionally biased region" description="Polar residues" evidence="4">
    <location>
        <begin position="560"/>
        <end position="573"/>
    </location>
</feature>
<dbReference type="InterPro" id="IPR035441">
    <property type="entry name" value="TFIIS/LEDGF_dom_sf"/>
</dbReference>
<dbReference type="PANTHER" id="PTHR15141:SF76">
    <property type="entry name" value="TRANSCRIPTION ELONGATION FACTOR B POLYPEPTIDE 3"/>
    <property type="match status" value="1"/>
</dbReference>
<dbReference type="Gene3D" id="1.20.930.10">
    <property type="entry name" value="Conserved domain common to transcription factors TFIIS, elongin A, CRSP70"/>
    <property type="match status" value="1"/>
</dbReference>
<keyword evidence="2 3" id="KW-0539">Nucleus</keyword>